<reference evidence="1 2" key="1">
    <citation type="journal article" date="2022" name="Plant J.">
        <title>Chromosome-level genome of Camellia lanceoleosa provides a valuable resource for understanding genome evolution and self-incompatibility.</title>
        <authorList>
            <person name="Gong W."/>
            <person name="Xiao S."/>
            <person name="Wang L."/>
            <person name="Liao Z."/>
            <person name="Chang Y."/>
            <person name="Mo W."/>
            <person name="Hu G."/>
            <person name="Li W."/>
            <person name="Zhao G."/>
            <person name="Zhu H."/>
            <person name="Hu X."/>
            <person name="Ji K."/>
            <person name="Xiang X."/>
            <person name="Song Q."/>
            <person name="Yuan D."/>
            <person name="Jin S."/>
            <person name="Zhang L."/>
        </authorList>
    </citation>
    <scope>NUCLEOTIDE SEQUENCE [LARGE SCALE GENOMIC DNA]</scope>
    <source>
        <strain evidence="1">SQ_2022a</strain>
    </source>
</reference>
<dbReference type="EMBL" id="CM045765">
    <property type="protein sequence ID" value="KAI7999903.1"/>
    <property type="molecule type" value="Genomic_DNA"/>
</dbReference>
<keyword evidence="2" id="KW-1185">Reference proteome</keyword>
<comment type="caution">
    <text evidence="1">The sequence shown here is derived from an EMBL/GenBank/DDBJ whole genome shotgun (WGS) entry which is preliminary data.</text>
</comment>
<organism evidence="1 2">
    <name type="scientific">Camellia lanceoleosa</name>
    <dbReference type="NCBI Taxonomy" id="1840588"/>
    <lineage>
        <taxon>Eukaryota</taxon>
        <taxon>Viridiplantae</taxon>
        <taxon>Streptophyta</taxon>
        <taxon>Embryophyta</taxon>
        <taxon>Tracheophyta</taxon>
        <taxon>Spermatophyta</taxon>
        <taxon>Magnoliopsida</taxon>
        <taxon>eudicotyledons</taxon>
        <taxon>Gunneridae</taxon>
        <taxon>Pentapetalae</taxon>
        <taxon>asterids</taxon>
        <taxon>Ericales</taxon>
        <taxon>Theaceae</taxon>
        <taxon>Camellia</taxon>
    </lineage>
</organism>
<feature type="non-terminal residue" evidence="1">
    <location>
        <position position="198"/>
    </location>
</feature>
<accession>A0ACC0GH22</accession>
<sequence length="198" mass="22880">MGMDIYFLFNLTIWASAEEAIQRMQGTMIGQQAVHLSWGRSPTAKQDCLYERFSQKNLSFPTVALNLMLYVKARKDIIRGHDFHKGLTWCLESASRSKSMEQHLLWLRTRLYDAYGYGTTHDPSLYVYGAYPGYAQYPQQVEGSQEMASMAGVVPAVEQREEYDPLATPDVDKMRMLQFASWAFQDAHQYYHMYSSIL</sequence>
<evidence type="ECO:0000313" key="2">
    <source>
        <dbReference type="Proteomes" id="UP001060215"/>
    </source>
</evidence>
<name>A0ACC0GH22_9ERIC</name>
<gene>
    <name evidence="1" type="ORF">LOK49_LG09G00152</name>
</gene>
<dbReference type="Proteomes" id="UP001060215">
    <property type="component" value="Chromosome 8"/>
</dbReference>
<evidence type="ECO:0000313" key="1">
    <source>
        <dbReference type="EMBL" id="KAI7999903.1"/>
    </source>
</evidence>
<protein>
    <submittedName>
        <fullName evidence="1">Polyadenylate-binding protein RBP47B</fullName>
    </submittedName>
</protein>
<proteinExistence type="predicted"/>